<dbReference type="InterPro" id="IPR002921">
    <property type="entry name" value="Fungal_lipase-type"/>
</dbReference>
<dbReference type="RefSeq" id="WP_191143342.1">
    <property type="nucleotide sequence ID" value="NZ_JACXAF010000002.1"/>
</dbReference>
<dbReference type="Pfam" id="PF01764">
    <property type="entry name" value="Lipase_3"/>
    <property type="match status" value="1"/>
</dbReference>
<dbReference type="PANTHER" id="PTHR45856:SF24">
    <property type="entry name" value="FUNGAL LIPASE-LIKE DOMAIN-CONTAINING PROTEIN"/>
    <property type="match status" value="1"/>
</dbReference>
<dbReference type="CDD" id="cd00519">
    <property type="entry name" value="Lipase_3"/>
    <property type="match status" value="1"/>
</dbReference>
<name>A0A8J6UL32_9GAMM</name>
<dbReference type="InterPro" id="IPR051218">
    <property type="entry name" value="Sec_MonoDiacylglyc_Lipase"/>
</dbReference>
<dbReference type="SUPFAM" id="SSF53474">
    <property type="entry name" value="alpha/beta-Hydrolases"/>
    <property type="match status" value="1"/>
</dbReference>
<dbReference type="Proteomes" id="UP000638014">
    <property type="component" value="Unassembled WGS sequence"/>
</dbReference>
<dbReference type="PANTHER" id="PTHR45856">
    <property type="entry name" value="ALPHA/BETA-HYDROLASES SUPERFAMILY PROTEIN"/>
    <property type="match status" value="1"/>
</dbReference>
<evidence type="ECO:0000313" key="3">
    <source>
        <dbReference type="Proteomes" id="UP000638014"/>
    </source>
</evidence>
<feature type="domain" description="Fungal lipase-type" evidence="1">
    <location>
        <begin position="77"/>
        <end position="210"/>
    </location>
</feature>
<keyword evidence="3" id="KW-1185">Reference proteome</keyword>
<proteinExistence type="predicted"/>
<dbReference type="AlphaFoldDB" id="A0A8J6UL32"/>
<gene>
    <name evidence="2" type="ORF">IC617_02120</name>
</gene>
<accession>A0A8J6UL32</accession>
<protein>
    <submittedName>
        <fullName evidence="2">Lipase family protein</fullName>
    </submittedName>
</protein>
<sequence>MPDVSPYTSKLNAGNAYWMARLSQAVYLKVSEQDPKPDAEAILQQLQQEDDGFVAVLGVDQNSAQAALIEHRDYLCVACRGTDEKRDWLDNIDAFATEQLFGRFHRGFWRSVQDVWQPIEQRLEQIQQARKAAGQAKLPVFLCGHSLGGAMATVIAAMFVHRDEPFTSLYTFGQPRAMTRNTSRLFNIECGARVFRFHNNNDIVTRVPSRSMGYSHVGRYLYISEEKEIHREPGFWFRFLDAFDGAVNAVTEKGIDGVEDHGMEHYLSAVEAWDYHD</sequence>
<reference evidence="2" key="1">
    <citation type="submission" date="2020-09" db="EMBL/GenBank/DDBJ databases">
        <title>A novel bacterium of genus Neiella, isolated from South China Sea.</title>
        <authorList>
            <person name="Huang H."/>
            <person name="Mo K."/>
            <person name="Hu Y."/>
        </authorList>
    </citation>
    <scope>NUCLEOTIDE SEQUENCE</scope>
    <source>
        <strain evidence="2">HB171785</strain>
    </source>
</reference>
<dbReference type="InterPro" id="IPR029058">
    <property type="entry name" value="AB_hydrolase_fold"/>
</dbReference>
<dbReference type="GO" id="GO:0006629">
    <property type="term" value="P:lipid metabolic process"/>
    <property type="evidence" value="ECO:0007669"/>
    <property type="project" value="InterPro"/>
</dbReference>
<evidence type="ECO:0000259" key="1">
    <source>
        <dbReference type="Pfam" id="PF01764"/>
    </source>
</evidence>
<dbReference type="Gene3D" id="3.40.50.1820">
    <property type="entry name" value="alpha/beta hydrolase"/>
    <property type="match status" value="1"/>
</dbReference>
<comment type="caution">
    <text evidence="2">The sequence shown here is derived from an EMBL/GenBank/DDBJ whole genome shotgun (WGS) entry which is preliminary data.</text>
</comment>
<organism evidence="2 3">
    <name type="scientific">Neiella litorisoli</name>
    <dbReference type="NCBI Taxonomy" id="2771431"/>
    <lineage>
        <taxon>Bacteria</taxon>
        <taxon>Pseudomonadati</taxon>
        <taxon>Pseudomonadota</taxon>
        <taxon>Gammaproteobacteria</taxon>
        <taxon>Alteromonadales</taxon>
        <taxon>Echinimonadaceae</taxon>
        <taxon>Neiella</taxon>
    </lineage>
</organism>
<dbReference type="EMBL" id="JACXAF010000002">
    <property type="protein sequence ID" value="MBD1388215.1"/>
    <property type="molecule type" value="Genomic_DNA"/>
</dbReference>
<evidence type="ECO:0000313" key="2">
    <source>
        <dbReference type="EMBL" id="MBD1388215.1"/>
    </source>
</evidence>